<gene>
    <name evidence="3" type="ORF">FNYG_14570</name>
</gene>
<organism evidence="3 4">
    <name type="scientific">Gibberella nygamai</name>
    <name type="common">Bean root rot disease fungus</name>
    <name type="synonym">Fusarium nygamai</name>
    <dbReference type="NCBI Taxonomy" id="42673"/>
    <lineage>
        <taxon>Eukaryota</taxon>
        <taxon>Fungi</taxon>
        <taxon>Dikarya</taxon>
        <taxon>Ascomycota</taxon>
        <taxon>Pezizomycotina</taxon>
        <taxon>Sordariomycetes</taxon>
        <taxon>Hypocreomycetidae</taxon>
        <taxon>Hypocreales</taxon>
        <taxon>Nectriaceae</taxon>
        <taxon>Fusarium</taxon>
        <taxon>Fusarium fujikuroi species complex</taxon>
    </lineage>
</organism>
<feature type="chain" id="PRO_5014400768" description="FAD dependent oxidoreductase domain-containing protein" evidence="1">
    <location>
        <begin position="19"/>
        <end position="520"/>
    </location>
</feature>
<sequence>MTMRLVLLLSCFAAAALSQDPGLPRKDPTISYWQLPPNEHVADHKSAHLPEQVDIVIIGSGMTGTSVAWHLLKNSTSLRIAMLEARQACSGATGRNGGHIRPSPYAEYADAKQILSNKEAAKITKLRAAHVEALISAARELPEDGYLAAEARPVDSIDAFFDDEQWKTAKERLQVLKKEVPELGRYLAKFEGQKARNISLLTEAVGIITGTPEIAAAIWPYRFITHSLKMLLDKYPTLSLDTSTPVHKVSIAHDGSAPYNFNVSTSRGYILAKEVVYATNAWTPHLVPGLRQHINGGRLHMSAQLGGAGLPQAGHWPDYTGNGSLLGGRAWSFYRNGLDYAVQMPRTGILMFGGGRGLDGGGVNGKVEAGQAYNDHMNPDHSTASYLGGALPNYFGYDTWGAEQVGSAETHPKGAYLGRTRGVWTGIEGSSADGRPFVGRVPPSASNRTSTTGGEWTAVAYDGEGMCFAWLCGRALSQMMLSNDTKATQDWFPESFLITEKRLNEKPKNTRKRSLPSRVG</sequence>
<dbReference type="OrthoDB" id="429143at2759"/>
<comment type="caution">
    <text evidence="3">The sequence shown here is derived from an EMBL/GenBank/DDBJ whole genome shotgun (WGS) entry which is preliminary data.</text>
</comment>
<keyword evidence="4" id="KW-1185">Reference proteome</keyword>
<dbReference type="Proteomes" id="UP000236664">
    <property type="component" value="Unassembled WGS sequence"/>
</dbReference>
<dbReference type="Gene3D" id="3.30.9.10">
    <property type="entry name" value="D-Amino Acid Oxidase, subunit A, domain 2"/>
    <property type="match status" value="1"/>
</dbReference>
<dbReference type="Pfam" id="PF01266">
    <property type="entry name" value="DAO"/>
    <property type="match status" value="1"/>
</dbReference>
<dbReference type="PANTHER" id="PTHR13847">
    <property type="entry name" value="SARCOSINE DEHYDROGENASE-RELATED"/>
    <property type="match status" value="1"/>
</dbReference>
<dbReference type="EMBL" id="MTQA01000347">
    <property type="protein sequence ID" value="PNP60697.1"/>
    <property type="molecule type" value="Genomic_DNA"/>
</dbReference>
<dbReference type="PANTHER" id="PTHR13847:SF213">
    <property type="entry name" value="DEPENDENT OXIDOREDUCTASE, PUTATIVE-RELATED"/>
    <property type="match status" value="1"/>
</dbReference>
<evidence type="ECO:0000313" key="4">
    <source>
        <dbReference type="Proteomes" id="UP000236664"/>
    </source>
</evidence>
<evidence type="ECO:0000256" key="1">
    <source>
        <dbReference type="SAM" id="SignalP"/>
    </source>
</evidence>
<evidence type="ECO:0000259" key="2">
    <source>
        <dbReference type="Pfam" id="PF01266"/>
    </source>
</evidence>
<keyword evidence="1" id="KW-0732">Signal</keyword>
<feature type="signal peptide" evidence="1">
    <location>
        <begin position="1"/>
        <end position="18"/>
    </location>
</feature>
<dbReference type="InterPro" id="IPR006076">
    <property type="entry name" value="FAD-dep_OxRdtase"/>
</dbReference>
<dbReference type="SUPFAM" id="SSF51905">
    <property type="entry name" value="FAD/NAD(P)-binding domain"/>
    <property type="match status" value="1"/>
</dbReference>
<dbReference type="Gene3D" id="3.50.50.60">
    <property type="entry name" value="FAD/NAD(P)-binding domain"/>
    <property type="match status" value="1"/>
</dbReference>
<evidence type="ECO:0000313" key="3">
    <source>
        <dbReference type="EMBL" id="PNP60697.1"/>
    </source>
</evidence>
<feature type="domain" description="FAD dependent oxidoreductase" evidence="2">
    <location>
        <begin position="54"/>
        <end position="181"/>
    </location>
</feature>
<accession>A0A2K0USF4</accession>
<name>A0A2K0USF4_GIBNY</name>
<dbReference type="STRING" id="42673.A0A2K0USF4"/>
<dbReference type="InterPro" id="IPR036188">
    <property type="entry name" value="FAD/NAD-bd_sf"/>
</dbReference>
<protein>
    <recommendedName>
        <fullName evidence="2">FAD dependent oxidoreductase domain-containing protein</fullName>
    </recommendedName>
</protein>
<dbReference type="GO" id="GO:0005737">
    <property type="term" value="C:cytoplasm"/>
    <property type="evidence" value="ECO:0007669"/>
    <property type="project" value="TreeGrafter"/>
</dbReference>
<reference evidence="3 4" key="1">
    <citation type="submission" date="2017-06" db="EMBL/GenBank/DDBJ databases">
        <title>Genome of Fusarium nygamai isolate CS10214.</title>
        <authorList>
            <person name="Gardiner D.M."/>
            <person name="Obanor F."/>
            <person name="Kazan K."/>
        </authorList>
    </citation>
    <scope>NUCLEOTIDE SEQUENCE [LARGE SCALE GENOMIC DNA]</scope>
    <source>
        <strain evidence="3 4">CS10214</strain>
    </source>
</reference>
<proteinExistence type="predicted"/>
<dbReference type="AlphaFoldDB" id="A0A2K0USF4"/>